<gene>
    <name evidence="1" type="ORF">V6N11_010507</name>
</gene>
<evidence type="ECO:0000313" key="1">
    <source>
        <dbReference type="EMBL" id="KAK9020483.1"/>
    </source>
</evidence>
<organism evidence="1 2">
    <name type="scientific">Hibiscus sabdariffa</name>
    <name type="common">roselle</name>
    <dbReference type="NCBI Taxonomy" id="183260"/>
    <lineage>
        <taxon>Eukaryota</taxon>
        <taxon>Viridiplantae</taxon>
        <taxon>Streptophyta</taxon>
        <taxon>Embryophyta</taxon>
        <taxon>Tracheophyta</taxon>
        <taxon>Spermatophyta</taxon>
        <taxon>Magnoliopsida</taxon>
        <taxon>eudicotyledons</taxon>
        <taxon>Gunneridae</taxon>
        <taxon>Pentapetalae</taxon>
        <taxon>rosids</taxon>
        <taxon>malvids</taxon>
        <taxon>Malvales</taxon>
        <taxon>Malvaceae</taxon>
        <taxon>Malvoideae</taxon>
        <taxon>Hibiscus</taxon>
    </lineage>
</organism>
<dbReference type="Proteomes" id="UP001396334">
    <property type="component" value="Unassembled WGS sequence"/>
</dbReference>
<protein>
    <submittedName>
        <fullName evidence="1">Uncharacterized protein</fullName>
    </submittedName>
</protein>
<accession>A0ABR2S607</accession>
<proteinExistence type="predicted"/>
<dbReference type="EMBL" id="JBBPBN010000016">
    <property type="protein sequence ID" value="KAK9020483.1"/>
    <property type="molecule type" value="Genomic_DNA"/>
</dbReference>
<reference evidence="1 2" key="1">
    <citation type="journal article" date="2024" name="G3 (Bethesda)">
        <title>Genome assembly of Hibiscus sabdariffa L. provides insights into metabolisms of medicinal natural products.</title>
        <authorList>
            <person name="Kim T."/>
        </authorList>
    </citation>
    <scope>NUCLEOTIDE SEQUENCE [LARGE SCALE GENOMIC DNA]</scope>
    <source>
        <strain evidence="1">TK-2024</strain>
        <tissue evidence="1">Old leaves</tissue>
    </source>
</reference>
<comment type="caution">
    <text evidence="1">The sequence shown here is derived from an EMBL/GenBank/DDBJ whole genome shotgun (WGS) entry which is preliminary data.</text>
</comment>
<sequence length="96" mass="10708">MKKSVNPLLNSVSNIFEWRDLLAKDTKSGCNVHEWSVSTTENTSVIDDQRSCTLQQPHTNSRVSSLNEFDEIAVEDTVSSWLPSSKDIALTKSVLP</sequence>
<evidence type="ECO:0000313" key="2">
    <source>
        <dbReference type="Proteomes" id="UP001396334"/>
    </source>
</evidence>
<name>A0ABR2S607_9ROSI</name>
<keyword evidence="2" id="KW-1185">Reference proteome</keyword>